<dbReference type="EMBL" id="QZAA01000132">
    <property type="protein sequence ID" value="RQD76002.1"/>
    <property type="molecule type" value="Genomic_DNA"/>
</dbReference>
<dbReference type="InterPro" id="IPR036615">
    <property type="entry name" value="Mur_ligase_C_dom_sf"/>
</dbReference>
<dbReference type="InterPro" id="IPR013221">
    <property type="entry name" value="Mur_ligase_cen"/>
</dbReference>
<dbReference type="SUPFAM" id="SSF53244">
    <property type="entry name" value="MurD-like peptide ligases, peptide-binding domain"/>
    <property type="match status" value="1"/>
</dbReference>
<name>A0A424YEL4_9FIRM</name>
<evidence type="ECO:0000313" key="5">
    <source>
        <dbReference type="Proteomes" id="UP000285138"/>
    </source>
</evidence>
<comment type="pathway">
    <text evidence="1">Cell wall biogenesis; peptidoglycan biosynthesis.</text>
</comment>
<gene>
    <name evidence="4" type="ORF">D5R97_05230</name>
</gene>
<dbReference type="Proteomes" id="UP000285138">
    <property type="component" value="Unassembled WGS sequence"/>
</dbReference>
<protein>
    <submittedName>
        <fullName evidence="4">Uncharacterized protein</fullName>
    </submittedName>
</protein>
<dbReference type="PANTHER" id="PTHR23135">
    <property type="entry name" value="MUR LIGASE FAMILY MEMBER"/>
    <property type="match status" value="1"/>
</dbReference>
<comment type="caution">
    <text evidence="4">The sequence shown here is derived from an EMBL/GenBank/DDBJ whole genome shotgun (WGS) entry which is preliminary data.</text>
</comment>
<dbReference type="Pfam" id="PF08245">
    <property type="entry name" value="Mur_ligase_M"/>
    <property type="match status" value="1"/>
</dbReference>
<evidence type="ECO:0000256" key="1">
    <source>
        <dbReference type="ARBA" id="ARBA00004752"/>
    </source>
</evidence>
<reference evidence="4 5" key="1">
    <citation type="submission" date="2018-08" db="EMBL/GenBank/DDBJ databases">
        <title>The metabolism and importance of syntrophic acetate oxidation coupled to methane or sulfide production in haloalkaline environments.</title>
        <authorList>
            <person name="Timmers P.H.A."/>
            <person name="Vavourakis C.D."/>
            <person name="Sorokin D.Y."/>
            <person name="Sinninghe Damste J.S."/>
            <person name="Muyzer G."/>
            <person name="Stams A.J.M."/>
            <person name="Plugge C.M."/>
        </authorList>
    </citation>
    <scope>NUCLEOTIDE SEQUENCE [LARGE SCALE GENOMIC DNA]</scope>
    <source>
        <strain evidence="4">MSAO_Bac1</strain>
    </source>
</reference>
<organism evidence="4 5">
    <name type="scientific">Candidatus Syntrophonatronum acetioxidans</name>
    <dbReference type="NCBI Taxonomy" id="1795816"/>
    <lineage>
        <taxon>Bacteria</taxon>
        <taxon>Bacillati</taxon>
        <taxon>Bacillota</taxon>
        <taxon>Clostridia</taxon>
        <taxon>Eubacteriales</taxon>
        <taxon>Syntrophomonadaceae</taxon>
        <taxon>Candidatus Syntrophonatronum</taxon>
    </lineage>
</organism>
<dbReference type="Gene3D" id="3.40.1190.10">
    <property type="entry name" value="Mur-like, catalytic domain"/>
    <property type="match status" value="1"/>
</dbReference>
<dbReference type="Gene3D" id="3.90.190.20">
    <property type="entry name" value="Mur ligase, C-terminal domain"/>
    <property type="match status" value="1"/>
</dbReference>
<evidence type="ECO:0000259" key="2">
    <source>
        <dbReference type="Pfam" id="PF02875"/>
    </source>
</evidence>
<dbReference type="PANTHER" id="PTHR23135:SF4">
    <property type="entry name" value="UDP-N-ACETYLMURAMOYL-L-ALANYL-D-GLUTAMATE--2,6-DIAMINOPIMELATE LIGASE MURE HOMOLOG, CHLOROPLASTIC"/>
    <property type="match status" value="1"/>
</dbReference>
<accession>A0A424YEL4</accession>
<feature type="domain" description="Mur ligase central" evidence="3">
    <location>
        <begin position="10"/>
        <end position="210"/>
    </location>
</feature>
<dbReference type="GO" id="GO:0005524">
    <property type="term" value="F:ATP binding"/>
    <property type="evidence" value="ECO:0007669"/>
    <property type="project" value="InterPro"/>
</dbReference>
<proteinExistence type="predicted"/>
<dbReference type="InterPro" id="IPR004101">
    <property type="entry name" value="Mur_ligase_C"/>
</dbReference>
<dbReference type="AlphaFoldDB" id="A0A424YEL4"/>
<evidence type="ECO:0000259" key="3">
    <source>
        <dbReference type="Pfam" id="PF08245"/>
    </source>
</evidence>
<feature type="domain" description="Mur ligase C-terminal" evidence="2">
    <location>
        <begin position="238"/>
        <end position="367"/>
    </location>
</feature>
<dbReference type="SUPFAM" id="SSF53623">
    <property type="entry name" value="MurD-like peptide ligases, catalytic domain"/>
    <property type="match status" value="1"/>
</dbReference>
<dbReference type="GO" id="GO:0016881">
    <property type="term" value="F:acid-amino acid ligase activity"/>
    <property type="evidence" value="ECO:0007669"/>
    <property type="project" value="InterPro"/>
</dbReference>
<sequence>MAFTRKTTGITGINGKTGALKILQNIFKEGGFLRNSLFIPSTLTEKPSLFIKKINSLPDSLPHHLFLELSFKSFSNPHLKGLNFDLGAVSNLSWKPELNHMNKNFYNSCVNFFKPLREGSISLFNADDPLSLQLADKTRSQVITYALEYPHAMVTGKDLKLSPGSSRFKMVISSDLPTFSGKIIPPCTINLYLPLPGKHNIYNALLSSIIALIYGVDCKDIVRGLSCLPTFNRNLEVIFNNYFTIIDDRADNPGALEGVLETINLFDYKNLLIVFSLPGYGGPALHSLNGQVLTRWSHKLPLKEIIVTSSIYQLSKKDRASREGEKAIIKRARASSCPFFLVPDLTHALETALARAEEGDLILLLGKKGMEAGASLCKNIIHSLSGFAT</sequence>
<evidence type="ECO:0000313" key="4">
    <source>
        <dbReference type="EMBL" id="RQD76002.1"/>
    </source>
</evidence>
<dbReference type="InterPro" id="IPR036565">
    <property type="entry name" value="Mur-like_cat_sf"/>
</dbReference>
<dbReference type="Pfam" id="PF02875">
    <property type="entry name" value="Mur_ligase_C"/>
    <property type="match status" value="1"/>
</dbReference>